<accession>A0A2P6NE38</accession>
<name>A0A2P6NE38_9EUKA</name>
<organism evidence="3 4">
    <name type="scientific">Planoprotostelium fungivorum</name>
    <dbReference type="NCBI Taxonomy" id="1890364"/>
    <lineage>
        <taxon>Eukaryota</taxon>
        <taxon>Amoebozoa</taxon>
        <taxon>Evosea</taxon>
        <taxon>Variosea</taxon>
        <taxon>Cavosteliida</taxon>
        <taxon>Cavosteliaceae</taxon>
        <taxon>Planoprotostelium</taxon>
    </lineage>
</organism>
<feature type="region of interest" description="Disordered" evidence="1">
    <location>
        <begin position="400"/>
        <end position="481"/>
    </location>
</feature>
<dbReference type="PANTHER" id="PTHR11188">
    <property type="entry name" value="ARRESTIN DOMAIN CONTAINING PROTEIN"/>
    <property type="match status" value="1"/>
</dbReference>
<dbReference type="InterPro" id="IPR050357">
    <property type="entry name" value="Arrestin_domain-protein"/>
</dbReference>
<dbReference type="GO" id="GO:0015031">
    <property type="term" value="P:protein transport"/>
    <property type="evidence" value="ECO:0007669"/>
    <property type="project" value="TreeGrafter"/>
</dbReference>
<evidence type="ECO:0000313" key="4">
    <source>
        <dbReference type="Proteomes" id="UP000241769"/>
    </source>
</evidence>
<dbReference type="STRING" id="1890364.A0A2P6NE38"/>
<comment type="caution">
    <text evidence="3">The sequence shown here is derived from an EMBL/GenBank/DDBJ whole genome shotgun (WGS) entry which is preliminary data.</text>
</comment>
<dbReference type="GO" id="GO:0005737">
    <property type="term" value="C:cytoplasm"/>
    <property type="evidence" value="ECO:0007669"/>
    <property type="project" value="TreeGrafter"/>
</dbReference>
<dbReference type="InterPro" id="IPR014756">
    <property type="entry name" value="Ig_E-set"/>
</dbReference>
<dbReference type="InterPro" id="IPR014752">
    <property type="entry name" value="Arrestin-like_C"/>
</dbReference>
<dbReference type="Pfam" id="PF00339">
    <property type="entry name" value="Arrestin_N"/>
    <property type="match status" value="1"/>
</dbReference>
<dbReference type="InParanoid" id="A0A2P6NE38"/>
<dbReference type="Pfam" id="PF02752">
    <property type="entry name" value="Arrestin_C"/>
    <property type="match status" value="1"/>
</dbReference>
<dbReference type="Gene3D" id="2.60.40.640">
    <property type="match status" value="2"/>
</dbReference>
<evidence type="ECO:0000313" key="3">
    <source>
        <dbReference type="EMBL" id="PRP82195.1"/>
    </source>
</evidence>
<evidence type="ECO:0000259" key="2">
    <source>
        <dbReference type="SMART" id="SM01017"/>
    </source>
</evidence>
<dbReference type="EMBL" id="MDYQ01000108">
    <property type="protein sequence ID" value="PRP82195.1"/>
    <property type="molecule type" value="Genomic_DNA"/>
</dbReference>
<evidence type="ECO:0000256" key="1">
    <source>
        <dbReference type="SAM" id="MobiDB-lite"/>
    </source>
</evidence>
<proteinExistence type="predicted"/>
<dbReference type="OrthoDB" id="14707at2759"/>
<dbReference type="Proteomes" id="UP000241769">
    <property type="component" value="Unassembled WGS sequence"/>
</dbReference>
<sequence length="517" mass="58257">MTSVYVTPSRPLQNYGFLSLDGTIFTSGQPIYGVAAMVLQKELQGVKRIYLNWEGVEHTGWTKPNGEQVSAERLIFTKNHVLWEPESEVDDRIFDEGSHSWPFEWVLPSDIPASFHDQQETVNRYLPQIEAAIGYLPQTLYSDKPNITYSVSLLVETDVPADSAGLKFFRTFRVTQRLDPSYARMEPLTKQIDKTFLFTKGTLNFKVILPRGPVAFRGRNLPLRVEIQNGPRKKLDTITMTVFQTVIFNAKGEMQQRRSSSFMGVTSALEEQTTEPPAFVYRDLLLNIPNDTDPSITLGTLIQRHYELTVELSVFMGSASVSLPIQMYDPNELDRSMLPYFPPAGGAKDPIPVIPATPEIIPPQVTESEFNAATPDESVLRRKKKEEKKNNVLSLLAVTPTISPPTPEMGDVQEERTSEQSLMKKSPSMNGLSHHEHLELNDSKPRNTSSMETLTPRKNSGNLDVPKRRGHMRSTSLQLSPKNMDAALLMTKKDSPTVSRQKAAFLERNPDMEEISF</sequence>
<dbReference type="PANTHER" id="PTHR11188:SF17">
    <property type="entry name" value="FI21816P1"/>
    <property type="match status" value="1"/>
</dbReference>
<feature type="compositionally biased region" description="Polar residues" evidence="1">
    <location>
        <begin position="446"/>
        <end position="462"/>
    </location>
</feature>
<keyword evidence="4" id="KW-1185">Reference proteome</keyword>
<feature type="compositionally biased region" description="Basic and acidic residues" evidence="1">
    <location>
        <begin position="433"/>
        <end position="445"/>
    </location>
</feature>
<dbReference type="SMART" id="SM01017">
    <property type="entry name" value="Arrestin_C"/>
    <property type="match status" value="1"/>
</dbReference>
<reference evidence="3 4" key="1">
    <citation type="journal article" date="2018" name="Genome Biol. Evol.">
        <title>Multiple Roots of Fruiting Body Formation in Amoebozoa.</title>
        <authorList>
            <person name="Hillmann F."/>
            <person name="Forbes G."/>
            <person name="Novohradska S."/>
            <person name="Ferling I."/>
            <person name="Riege K."/>
            <person name="Groth M."/>
            <person name="Westermann M."/>
            <person name="Marz M."/>
            <person name="Spaller T."/>
            <person name="Winckler T."/>
            <person name="Schaap P."/>
            <person name="Glockner G."/>
        </authorList>
    </citation>
    <scope>NUCLEOTIDE SEQUENCE [LARGE SCALE GENOMIC DNA]</scope>
    <source>
        <strain evidence="3 4">Jena</strain>
    </source>
</reference>
<protein>
    <recommendedName>
        <fullName evidence="2">Arrestin C-terminal-like domain-containing protein</fullName>
    </recommendedName>
</protein>
<dbReference type="InterPro" id="IPR011021">
    <property type="entry name" value="Arrestin-like_N"/>
</dbReference>
<dbReference type="AlphaFoldDB" id="A0A2P6NE38"/>
<feature type="compositionally biased region" description="Polar residues" evidence="1">
    <location>
        <begin position="419"/>
        <end position="431"/>
    </location>
</feature>
<dbReference type="InterPro" id="IPR011022">
    <property type="entry name" value="Arrestin_C-like"/>
</dbReference>
<dbReference type="SUPFAM" id="SSF81296">
    <property type="entry name" value="E set domains"/>
    <property type="match status" value="2"/>
</dbReference>
<gene>
    <name evidence="3" type="ORF">PROFUN_10404</name>
</gene>
<feature type="domain" description="Arrestin C-terminal-like" evidence="2">
    <location>
        <begin position="199"/>
        <end position="332"/>
    </location>
</feature>